<reference evidence="1" key="1">
    <citation type="submission" date="2019-06" db="EMBL/GenBank/DDBJ databases">
        <title>Methanoculleus strain from Tamsui River, Taipei, Taiwan.</title>
        <authorList>
            <person name="You Y.-T."/>
            <person name="Chen S.-C."/>
            <person name="Lai S.-J."/>
            <person name="Lee Y.-C."/>
            <person name="Lai M.-C."/>
        </authorList>
    </citation>
    <scope>NUCLEOTIDE SEQUENCE</scope>
    <source>
        <strain evidence="1">Afa-1</strain>
    </source>
</reference>
<dbReference type="Proteomes" id="UP001065682">
    <property type="component" value="Unassembled WGS sequence"/>
</dbReference>
<proteinExistence type="predicted"/>
<dbReference type="AlphaFoldDB" id="A0A9E4ZNQ1"/>
<sequence>MNAHIARIISGFKGLSSRGLAHVFGDCVAQTPDKFYSILEERPELPSIYLNALLRGLTDARKGGSALDWGLAIDYILYLVESEDFLREETGDARYNFEPDAVVAISDLITEGVRHEEYLSRPELRSKTEKILTILADRTTPQVRDASDFTMLQVITPQSAIFHTMISYSMSVAPIIEKESGTRWVRSIRDRFVSQLGRPSERTLEFLAVVGRCLPQLCYLDEDWVTENLDAIFPRGDENHWRSAFRGYIRYAAPSRKCYRLLRDHRDYSRALGAFDDDHEVRKLLIASICREYLNAEEEIDDPGSLLSELIERGDLKQISTMIWAIWYFNRHDLLNAEMKGKVKALWRWIMNRYAVGDVEPDKQKILAGLFNWISIFDEIDDEMYEWLKISAAYVRNGVGSLRFFDYFQERVEVAPGKVAELTLINSNMGNHLPYEEKHLRRIVDVLYRSGQKERADRICNFYLAAGYDYLRKIYSRNNDVAL</sequence>
<gene>
    <name evidence="1" type="ORF">FKB36_09940</name>
</gene>
<evidence type="ECO:0000313" key="1">
    <source>
        <dbReference type="EMBL" id="MCT8337795.1"/>
    </source>
</evidence>
<dbReference type="EMBL" id="VHLL01000005">
    <property type="protein sequence ID" value="MCT8337795.1"/>
    <property type="molecule type" value="Genomic_DNA"/>
</dbReference>
<organism evidence="1 2">
    <name type="scientific">Methanoculleus formosensis</name>
    <dbReference type="NCBI Taxonomy" id="2590886"/>
    <lineage>
        <taxon>Archaea</taxon>
        <taxon>Methanobacteriati</taxon>
        <taxon>Methanobacteriota</taxon>
        <taxon>Stenosarchaea group</taxon>
        <taxon>Methanomicrobia</taxon>
        <taxon>Methanomicrobiales</taxon>
        <taxon>Methanomicrobiaceae</taxon>
        <taxon>Methanoculleus</taxon>
    </lineage>
</organism>
<evidence type="ECO:0000313" key="2">
    <source>
        <dbReference type="Proteomes" id="UP001065682"/>
    </source>
</evidence>
<protein>
    <submittedName>
        <fullName evidence="1">Uncharacterized protein</fullName>
    </submittedName>
</protein>
<name>A0A9E4ZNQ1_9EURY</name>
<comment type="caution">
    <text evidence="1">The sequence shown here is derived from an EMBL/GenBank/DDBJ whole genome shotgun (WGS) entry which is preliminary data.</text>
</comment>
<accession>A0A9E4ZNQ1</accession>
<keyword evidence="2" id="KW-1185">Reference proteome</keyword>